<proteinExistence type="predicted"/>
<dbReference type="OrthoDB" id="669426at2"/>
<feature type="transmembrane region" description="Helical" evidence="1">
    <location>
        <begin position="93"/>
        <end position="110"/>
    </location>
</feature>
<dbReference type="Proteomes" id="UP000305848">
    <property type="component" value="Unassembled WGS sequence"/>
</dbReference>
<keyword evidence="3" id="KW-1185">Reference proteome</keyword>
<gene>
    <name evidence="2" type="ORF">FC093_02420</name>
</gene>
<organism evidence="2 3">
    <name type="scientific">Ilyomonas limi</name>
    <dbReference type="NCBI Taxonomy" id="2575867"/>
    <lineage>
        <taxon>Bacteria</taxon>
        <taxon>Pseudomonadati</taxon>
        <taxon>Bacteroidota</taxon>
        <taxon>Chitinophagia</taxon>
        <taxon>Chitinophagales</taxon>
        <taxon>Chitinophagaceae</taxon>
        <taxon>Ilyomonas</taxon>
    </lineage>
</organism>
<evidence type="ECO:0008006" key="4">
    <source>
        <dbReference type="Google" id="ProtNLM"/>
    </source>
</evidence>
<dbReference type="EMBL" id="SZQL01000001">
    <property type="protein sequence ID" value="TKK71892.1"/>
    <property type="molecule type" value="Genomic_DNA"/>
</dbReference>
<evidence type="ECO:0000313" key="2">
    <source>
        <dbReference type="EMBL" id="TKK71892.1"/>
    </source>
</evidence>
<keyword evidence="1" id="KW-0812">Transmembrane</keyword>
<protein>
    <recommendedName>
        <fullName evidence="4">Tetratricopeptide repeat protein</fullName>
    </recommendedName>
</protein>
<accession>A0A4U3L9X3</accession>
<sequence length="260" mass="29813">MQDNSTDDMAEMLIRYMDGELNAAEREAAEKLLREDAALQERYQYFLAAKRAIKAQALKQRVQAVHQAYMQEVKPQETHPANVVKPASFPKRLMRVAAILIVVIAGYGVFQYTSTTNQSVYNDHFIAYQLPVNRSNEGPDSIDALYNAGNFNAVISTFNELQQKNQKDYFLAAQSYLQLNNADAAINLFRQVEDINNNSTDKYFVQETDYYLLLAYIKAGKIDLAKKQQDKIISNKQHLFYAKAKNISSIKLMMLKWKDK</sequence>
<dbReference type="InterPro" id="IPR011990">
    <property type="entry name" value="TPR-like_helical_dom_sf"/>
</dbReference>
<name>A0A4U3L9X3_9BACT</name>
<dbReference type="Gene3D" id="1.25.40.10">
    <property type="entry name" value="Tetratricopeptide repeat domain"/>
    <property type="match status" value="1"/>
</dbReference>
<dbReference type="AlphaFoldDB" id="A0A4U3L9X3"/>
<keyword evidence="1" id="KW-1133">Transmembrane helix</keyword>
<dbReference type="RefSeq" id="WP_137260132.1">
    <property type="nucleotide sequence ID" value="NZ_SZQL01000001.1"/>
</dbReference>
<keyword evidence="1" id="KW-0472">Membrane</keyword>
<dbReference type="SUPFAM" id="SSF48452">
    <property type="entry name" value="TPR-like"/>
    <property type="match status" value="1"/>
</dbReference>
<comment type="caution">
    <text evidence="2">The sequence shown here is derived from an EMBL/GenBank/DDBJ whole genome shotgun (WGS) entry which is preliminary data.</text>
</comment>
<evidence type="ECO:0000256" key="1">
    <source>
        <dbReference type="SAM" id="Phobius"/>
    </source>
</evidence>
<reference evidence="2 3" key="1">
    <citation type="submission" date="2019-05" db="EMBL/GenBank/DDBJ databases">
        <title>Panacibacter sp. strain 17mud1-8 Genome sequencing and assembly.</title>
        <authorList>
            <person name="Chhetri G."/>
        </authorList>
    </citation>
    <scope>NUCLEOTIDE SEQUENCE [LARGE SCALE GENOMIC DNA]</scope>
    <source>
        <strain evidence="2 3">17mud1-8</strain>
    </source>
</reference>
<evidence type="ECO:0000313" key="3">
    <source>
        <dbReference type="Proteomes" id="UP000305848"/>
    </source>
</evidence>